<gene>
    <name evidence="1" type="ORF">LEP1GSC050_0886</name>
</gene>
<protein>
    <submittedName>
        <fullName evidence="1">Capsule polysaccharide biosynthesis domain protein</fullName>
    </submittedName>
</protein>
<keyword evidence="2" id="KW-1185">Reference proteome</keyword>
<dbReference type="STRING" id="1049789.LEP1GSC050_0886"/>
<reference evidence="1" key="1">
    <citation type="submission" date="2013-05" db="EMBL/GenBank/DDBJ databases">
        <authorList>
            <person name="Harkins D.M."/>
            <person name="Durkin A.S."/>
            <person name="Brinkac L.M."/>
            <person name="Haft D.H."/>
            <person name="Selengut J.D."/>
            <person name="Sanka R."/>
            <person name="DePew J."/>
            <person name="Purushe J."/>
            <person name="Hartskeerl R.A."/>
            <person name="Ahmed A."/>
            <person name="van der Linden H."/>
            <person name="Goris M.G.A."/>
            <person name="Vinetz J.M."/>
            <person name="Sutton G.G."/>
            <person name="Nierman W.C."/>
            <person name="Fouts D.E."/>
        </authorList>
    </citation>
    <scope>NUCLEOTIDE SEQUENCE [LARGE SCALE GENOMIC DNA]</scope>
    <source>
        <strain evidence="1">5399</strain>
    </source>
</reference>
<dbReference type="InterPro" id="IPR007833">
    <property type="entry name" value="Capsule_polysaccharide_synth"/>
</dbReference>
<comment type="caution">
    <text evidence="1">The sequence shown here is derived from an EMBL/GenBank/DDBJ whole genome shotgun (WGS) entry which is preliminary data.</text>
</comment>
<evidence type="ECO:0000313" key="1">
    <source>
        <dbReference type="EMBL" id="EQA46730.1"/>
    </source>
</evidence>
<accession>T0F6H2</accession>
<dbReference type="EMBL" id="AHMO02000004">
    <property type="protein sequence ID" value="EQA46730.1"/>
    <property type="molecule type" value="Genomic_DNA"/>
</dbReference>
<dbReference type="GO" id="GO:0015774">
    <property type="term" value="P:polysaccharide transport"/>
    <property type="evidence" value="ECO:0007669"/>
    <property type="project" value="InterPro"/>
</dbReference>
<name>T0F6H2_9LEPT</name>
<dbReference type="GO" id="GO:0000271">
    <property type="term" value="P:polysaccharide biosynthetic process"/>
    <property type="evidence" value="ECO:0007669"/>
    <property type="project" value="InterPro"/>
</dbReference>
<sequence length="485" mass="56749">MNLIINGFHKTQYFPVISYITDRLKPSKCHVIFETNKVPLDVEAKYYACAVLSHEFSYDTPEDELLPVGEDLLQELSDCEGVVLKMMERDEIRGEWSYNKRKSVYLKHLRYWNHVIETDDIGLFISSNIPHVVYDYIIYSLCIRKGIQTIFFYQFQPGLSFFMQNWKDPTPGIVKLFEWQCARENLNLSNRMELEWQTYVVNTENKKPFYMMNAAPNLLNEGGFNKIALLTRVIRVILLKPWRLIGLLFDFQRKLQNYLSLFQRIIDRKRIMRIENFYRNHCSDPVPNEKYIYLPLHLQPEMSTSPMAGVFIDQVLIAEMLNAYLPENCYIYIKEHPNQDLKYRDESFYRTLVSLKSVKIISRDYDTFKLIQGCAAVATCTGTAGWEALLKGKIVLLFGYTFYQDAPGVFKIRSAKDCDDAIYRLFNTPNPVAVDRIKPFLKALEEYAFFGNIDPDYMLDGETDQQSNVDGICKSIDKLLTLRHS</sequence>
<dbReference type="Proteomes" id="UP000015454">
    <property type="component" value="Unassembled WGS sequence"/>
</dbReference>
<proteinExistence type="predicted"/>
<organism evidence="1 2">
    <name type="scientific">Leptospira broomii serovar Hurstbridge str. 5399</name>
    <dbReference type="NCBI Taxonomy" id="1049789"/>
    <lineage>
        <taxon>Bacteria</taxon>
        <taxon>Pseudomonadati</taxon>
        <taxon>Spirochaetota</taxon>
        <taxon>Spirochaetia</taxon>
        <taxon>Leptospirales</taxon>
        <taxon>Leptospiraceae</taxon>
        <taxon>Leptospira</taxon>
    </lineage>
</organism>
<dbReference type="RefSeq" id="WP_010569358.1">
    <property type="nucleotide sequence ID" value="NZ_AHMO02000004.1"/>
</dbReference>
<evidence type="ECO:0000313" key="2">
    <source>
        <dbReference type="Proteomes" id="UP000015454"/>
    </source>
</evidence>
<dbReference type="AlphaFoldDB" id="T0F6H2"/>
<dbReference type="Pfam" id="PF05159">
    <property type="entry name" value="Capsule_synth"/>
    <property type="match status" value="1"/>
</dbReference>